<evidence type="ECO:0000313" key="2">
    <source>
        <dbReference type="Proteomes" id="UP000825228"/>
    </source>
</evidence>
<comment type="caution">
    <text evidence="1">The sequence shown here is derived from an EMBL/GenBank/DDBJ whole genome shotgun (WGS) entry which is preliminary data.</text>
</comment>
<dbReference type="RefSeq" id="WP_222684246.1">
    <property type="nucleotide sequence ID" value="NZ_JABUBT010000011.1"/>
</dbReference>
<name>A0ABS7P3E5_9NOCA</name>
<proteinExistence type="predicted"/>
<accession>A0ABS7P3E5</accession>
<dbReference type="Proteomes" id="UP000825228">
    <property type="component" value="Unassembled WGS sequence"/>
</dbReference>
<keyword evidence="2" id="KW-1185">Reference proteome</keyword>
<reference evidence="1 2" key="1">
    <citation type="submission" date="2020-06" db="EMBL/GenBank/DDBJ databases">
        <title>Taxonomy, biology and ecology of Rhodococcus bacteria occurring in California pistachio and other woody hosts as revealed by genome sequence analyses.</title>
        <authorList>
            <person name="Gai Y."/>
            <person name="Riely B."/>
        </authorList>
    </citation>
    <scope>NUCLEOTIDE SEQUENCE [LARGE SCALE GENOMIC DNA]</scope>
    <source>
        <strain evidence="1 2">BP-281</strain>
    </source>
</reference>
<dbReference type="InterPro" id="IPR044925">
    <property type="entry name" value="His-Me_finger_sf"/>
</dbReference>
<gene>
    <name evidence="1" type="ORF">HQ603_09200</name>
</gene>
<protein>
    <recommendedName>
        <fullName evidence="3">HNH endonuclease</fullName>
    </recommendedName>
</protein>
<dbReference type="EMBL" id="JABUBU010000005">
    <property type="protein sequence ID" value="MBY6366930.1"/>
    <property type="molecule type" value="Genomic_DNA"/>
</dbReference>
<organism evidence="1 2">
    <name type="scientific">Rhodococcoides corynebacterioides</name>
    <dbReference type="NCBI Taxonomy" id="53972"/>
    <lineage>
        <taxon>Bacteria</taxon>
        <taxon>Bacillati</taxon>
        <taxon>Actinomycetota</taxon>
        <taxon>Actinomycetes</taxon>
        <taxon>Mycobacteriales</taxon>
        <taxon>Nocardiaceae</taxon>
        <taxon>Rhodococcoides</taxon>
    </lineage>
</organism>
<sequence>MSEISQLALFGDDTAVPASTRAWRPLREPLPARTVARFWAKVVVTPTCHLWRGSVSYPDGYGRFTFTDGGTPRTLSAHRVALVIVHGDLGDGVIGEHDCDESLCVRVGDGHLKLGTQAANLAHAVAIGRHLGPTPAYRDPRGRYGRAVAIRDALLDGYDPGRLRAALSGTDANAIAAPTLF</sequence>
<evidence type="ECO:0008006" key="3">
    <source>
        <dbReference type="Google" id="ProtNLM"/>
    </source>
</evidence>
<dbReference type="SUPFAM" id="SSF54060">
    <property type="entry name" value="His-Me finger endonucleases"/>
    <property type="match status" value="1"/>
</dbReference>
<evidence type="ECO:0000313" key="1">
    <source>
        <dbReference type="EMBL" id="MBY6366930.1"/>
    </source>
</evidence>